<gene>
    <name evidence="2" type="ORF">G7043_06510</name>
</gene>
<proteinExistence type="predicted"/>
<dbReference type="EMBL" id="JAAMPJ010000001">
    <property type="protein sequence ID" value="NGY58581.1"/>
    <property type="molecule type" value="Genomic_DNA"/>
</dbReference>
<evidence type="ECO:0000256" key="1">
    <source>
        <dbReference type="SAM" id="MobiDB-lite"/>
    </source>
</evidence>
<evidence type="ECO:0000313" key="3">
    <source>
        <dbReference type="Proteomes" id="UP000481360"/>
    </source>
</evidence>
<dbReference type="AlphaFoldDB" id="A0A7C9VT78"/>
<evidence type="ECO:0000313" key="2">
    <source>
        <dbReference type="EMBL" id="NGY58581.1"/>
    </source>
</evidence>
<sequence length="118" mass="13412">MSPKKNDPVAPPTIGAEWHVRYYATDVVGGWQELENRATNNLRAAWETMRHGPGSTSDEQNSRHHPLKRRLATGVRGGRVLPRWQIEVTGGDRVWYLLDVEQRTVWVDYAGAHPKATE</sequence>
<comment type="caution">
    <text evidence="2">The sequence shown here is derived from an EMBL/GenBank/DDBJ whole genome shotgun (WGS) entry which is preliminary data.</text>
</comment>
<feature type="region of interest" description="Disordered" evidence="1">
    <location>
        <begin position="49"/>
        <end position="69"/>
    </location>
</feature>
<protein>
    <submittedName>
        <fullName evidence="2">Uncharacterized protein</fullName>
    </submittedName>
</protein>
<name>A0A7C9VT78_9PSEU</name>
<reference evidence="2 3" key="1">
    <citation type="submission" date="2020-03" db="EMBL/GenBank/DDBJ databases">
        <title>Isolation and identification of active actinomycetes.</title>
        <authorList>
            <person name="Sun X."/>
        </authorList>
    </citation>
    <scope>NUCLEOTIDE SEQUENCE [LARGE SCALE GENOMIC DNA]</scope>
    <source>
        <strain evidence="2 3">NEAU-D13</strain>
    </source>
</reference>
<dbReference type="RefSeq" id="WP_166044598.1">
    <property type="nucleotide sequence ID" value="NZ_JAAMPJ010000001.1"/>
</dbReference>
<dbReference type="Proteomes" id="UP000481360">
    <property type="component" value="Unassembled WGS sequence"/>
</dbReference>
<keyword evidence="3" id="KW-1185">Reference proteome</keyword>
<accession>A0A7C9VT78</accession>
<organism evidence="2 3">
    <name type="scientific">Lentzea alba</name>
    <dbReference type="NCBI Taxonomy" id="2714351"/>
    <lineage>
        <taxon>Bacteria</taxon>
        <taxon>Bacillati</taxon>
        <taxon>Actinomycetota</taxon>
        <taxon>Actinomycetes</taxon>
        <taxon>Pseudonocardiales</taxon>
        <taxon>Pseudonocardiaceae</taxon>
        <taxon>Lentzea</taxon>
    </lineage>
</organism>